<dbReference type="STRING" id="1051890.A0A3N4LVC7"/>
<dbReference type="PANTHER" id="PTHR39142">
    <property type="entry name" value="MID1P"/>
    <property type="match status" value="1"/>
</dbReference>
<name>A0A3N4LVC7_9PEZI</name>
<dbReference type="AlphaFoldDB" id="A0A3N4LVC7"/>
<gene>
    <name evidence="2" type="ORF">L211DRAFT_780828</name>
</gene>
<dbReference type="InParanoid" id="A0A3N4LVC7"/>
<proteinExistence type="predicted"/>
<dbReference type="Proteomes" id="UP000267821">
    <property type="component" value="Unassembled WGS sequence"/>
</dbReference>
<evidence type="ECO:0000313" key="3">
    <source>
        <dbReference type="Proteomes" id="UP000267821"/>
    </source>
</evidence>
<protein>
    <recommendedName>
        <fullName evidence="4">FZ domain-containing protein</fullName>
    </recommendedName>
</protein>
<dbReference type="Pfam" id="PF12929">
    <property type="entry name" value="Mid1"/>
    <property type="match status" value="1"/>
</dbReference>
<evidence type="ECO:0000256" key="1">
    <source>
        <dbReference type="SAM" id="MobiDB-lite"/>
    </source>
</evidence>
<dbReference type="OrthoDB" id="5405745at2759"/>
<dbReference type="FunCoup" id="A0A3N4LVC7">
    <property type="interactions" value="37"/>
</dbReference>
<dbReference type="EMBL" id="ML121533">
    <property type="protein sequence ID" value="RPB26846.1"/>
    <property type="molecule type" value="Genomic_DNA"/>
</dbReference>
<dbReference type="GO" id="GO:0005262">
    <property type="term" value="F:calcium channel activity"/>
    <property type="evidence" value="ECO:0007669"/>
    <property type="project" value="InterPro"/>
</dbReference>
<evidence type="ECO:0008006" key="4">
    <source>
        <dbReference type="Google" id="ProtNLM"/>
    </source>
</evidence>
<feature type="region of interest" description="Disordered" evidence="1">
    <location>
        <begin position="54"/>
        <end position="87"/>
    </location>
</feature>
<dbReference type="PANTHER" id="PTHR39142:SF1">
    <property type="entry name" value="AEL197CP"/>
    <property type="match status" value="1"/>
</dbReference>
<accession>A0A3N4LVC7</accession>
<dbReference type="InterPro" id="IPR024338">
    <property type="entry name" value="MID1/Yam8"/>
</dbReference>
<dbReference type="GO" id="GO:0098703">
    <property type="term" value="P:calcium ion import across plasma membrane"/>
    <property type="evidence" value="ECO:0007669"/>
    <property type="project" value="InterPro"/>
</dbReference>
<organism evidence="2 3">
    <name type="scientific">Terfezia boudieri ATCC MYA-4762</name>
    <dbReference type="NCBI Taxonomy" id="1051890"/>
    <lineage>
        <taxon>Eukaryota</taxon>
        <taxon>Fungi</taxon>
        <taxon>Dikarya</taxon>
        <taxon>Ascomycota</taxon>
        <taxon>Pezizomycotina</taxon>
        <taxon>Pezizomycetes</taxon>
        <taxon>Pezizales</taxon>
        <taxon>Pezizaceae</taxon>
        <taxon>Terfezia</taxon>
    </lineage>
</organism>
<evidence type="ECO:0000313" key="2">
    <source>
        <dbReference type="EMBL" id="RPB26846.1"/>
    </source>
</evidence>
<reference evidence="2 3" key="1">
    <citation type="journal article" date="2018" name="Nat. Ecol. Evol.">
        <title>Pezizomycetes genomes reveal the molecular basis of ectomycorrhizal truffle lifestyle.</title>
        <authorList>
            <person name="Murat C."/>
            <person name="Payen T."/>
            <person name="Noel B."/>
            <person name="Kuo A."/>
            <person name="Morin E."/>
            <person name="Chen J."/>
            <person name="Kohler A."/>
            <person name="Krizsan K."/>
            <person name="Balestrini R."/>
            <person name="Da Silva C."/>
            <person name="Montanini B."/>
            <person name="Hainaut M."/>
            <person name="Levati E."/>
            <person name="Barry K.W."/>
            <person name="Belfiori B."/>
            <person name="Cichocki N."/>
            <person name="Clum A."/>
            <person name="Dockter R.B."/>
            <person name="Fauchery L."/>
            <person name="Guy J."/>
            <person name="Iotti M."/>
            <person name="Le Tacon F."/>
            <person name="Lindquist E.A."/>
            <person name="Lipzen A."/>
            <person name="Malagnac F."/>
            <person name="Mello A."/>
            <person name="Molinier V."/>
            <person name="Miyauchi S."/>
            <person name="Poulain J."/>
            <person name="Riccioni C."/>
            <person name="Rubini A."/>
            <person name="Sitrit Y."/>
            <person name="Splivallo R."/>
            <person name="Traeger S."/>
            <person name="Wang M."/>
            <person name="Zifcakova L."/>
            <person name="Wipf D."/>
            <person name="Zambonelli A."/>
            <person name="Paolocci F."/>
            <person name="Nowrousian M."/>
            <person name="Ottonello S."/>
            <person name="Baldrian P."/>
            <person name="Spatafora J.W."/>
            <person name="Henrissat B."/>
            <person name="Nagy L.G."/>
            <person name="Aury J.M."/>
            <person name="Wincker P."/>
            <person name="Grigoriev I.V."/>
            <person name="Bonfante P."/>
            <person name="Martin F.M."/>
        </authorList>
    </citation>
    <scope>NUCLEOTIDE SEQUENCE [LARGE SCALE GENOMIC DNA]</scope>
    <source>
        <strain evidence="2 3">ATCC MYA-4762</strain>
    </source>
</reference>
<sequence length="576" mass="63530">MARVGGGGLYIGDPHERRAAEPVMIALRNGVAQNLNIQYGELQHWYLPETEVFGTTTDSKGGANTELRKREDGDGDGDGDTAADDGAGGLLVERASSSRQVYITFNTCLQPEFNTSLPLEAPLPQLQLYISNDTSNKAPGPKIKNKPQVTLPVVQGFGSVVLEATGQIFVGVYAANLSDSEQAKYQRVWNYEIAISTKAPYHSFRSKKNLYLIDSDDNAALLITGNMTTTNMPNQEEVEKIMKADAPYRLYAQSSQYTSPFRGLERSYCAISKLAQLNIANVDTSLTTRGLGHLPKQQFYLTGLNSSSTYLAYLAKPPTNVTSGVIWDPLTITTKTDGNCQIIYDLPFCSEVAYAAPSNPTIFTTPQQLGSFYDNIAQGWYRNFSYSLQQIPCNSTDLTLQYSFARNCDDCASAYKTWLCAVSIPRCADFTSNLPYLADRGLYTEFFNKTSNKTIPNDPKKLAFYSRGNVTYNAASLRSRNPLIESELRPGPYKEIKPCMDLCWSLVQSCPSDFGFTCPRMGSWGAQVSYGQRSEDGDVSCSWLGAVYFLSKGVRVEMVGKWGGWVVVGVLGWLVL</sequence>
<feature type="compositionally biased region" description="Acidic residues" evidence="1">
    <location>
        <begin position="73"/>
        <end position="83"/>
    </location>
</feature>
<keyword evidence="3" id="KW-1185">Reference proteome</keyword>